<dbReference type="Pfam" id="PF07715">
    <property type="entry name" value="Plug"/>
    <property type="match status" value="1"/>
</dbReference>
<evidence type="ECO:0000256" key="3">
    <source>
        <dbReference type="ARBA" id="ARBA00022452"/>
    </source>
</evidence>
<dbReference type="Gene3D" id="2.60.40.1120">
    <property type="entry name" value="Carboxypeptidase-like, regulatory domain"/>
    <property type="match status" value="1"/>
</dbReference>
<dbReference type="InterPro" id="IPR037066">
    <property type="entry name" value="Plug_dom_sf"/>
</dbReference>
<keyword evidence="7 9" id="KW-0472">Membrane</keyword>
<name>A0A1G7JUC3_9FLAO</name>
<evidence type="ECO:0000256" key="5">
    <source>
        <dbReference type="ARBA" id="ARBA00022729"/>
    </source>
</evidence>
<sequence>MLQKIGYLILMMILKDFKIIAGVIFLLFTAAAQAQFTISGTITSAETNAPVVDAEVYIYELSKKVVSASDGTFLFSDVKPGSYKIVVFSFEYSISEQTIEIVDNTSLSIALETLGEQLSEVVLVARKEKIFALNKLKAVEGTAIYEGKKSEVVLIDNLTANLASGTARQLYAQVAGLNIYENNDAGLQLNIGGRGLDPNRTASFNTRQNGYDISADVLGYPESYYTPPAEGLDKIEVIRGAASLQYGTQFGGLINFKMKQPNPDKEIEWISRQTLGSNNLFTSFNSLGGTVGKTQYYAFYNFKTGDGFRPNSEFDSYNGYLHVNHDFSDKTKLTFEFSYLNYLAHQPGGLTDQQFEDDPSFSNRTRNWFNVDWKLYSVRLDHSFSNKTDFSLNLFALDAFRKSVGFRENRVSQEDDLTAPRELIVGNFNNWGAEARVLTRYNLLDGDHVFLVGSKYYQSKNSERQGPGTNGADADFSFADTEYPDYSRQSDFEFPNLNLALFAENIFNVKDNLSITPGARFEYIKTESQGAYKQINLDNAGNPILNIEVPDNRDFSRQFVLLGVGVSYKPFNAVELYGNFSQNYRSVTFNDIRINNPSLVIDPDISDESGYTFDLGARGRVSNVLSYDVGAFLLRYDNRLGVVLRAVSDIQQEQFRGNIGDAITYGFESFLDFNLWKTISDNDNGKLNLFVNLALTDSEYISSQENNIEGNKVEFIPDVNLKTGLSFGYKDLLGSLQYTYLGSQFTDATNSPRDFDSQSGIIGEIPEYDILDFSLSYSYKYFKLETGVNNLLDNSYFTRRATGYPGPGILPAQPRTFYTTLQFKF</sequence>
<evidence type="ECO:0000256" key="6">
    <source>
        <dbReference type="ARBA" id="ARBA00023077"/>
    </source>
</evidence>
<reference evidence="14" key="1">
    <citation type="submission" date="2016-10" db="EMBL/GenBank/DDBJ databases">
        <authorList>
            <person name="Varghese N."/>
            <person name="Submissions S."/>
        </authorList>
    </citation>
    <scope>NUCLEOTIDE SEQUENCE [LARGE SCALE GENOMIC DNA]</scope>
    <source>
        <strain evidence="14">DSM 24729</strain>
    </source>
</reference>
<dbReference type="Gene3D" id="2.170.130.10">
    <property type="entry name" value="TonB-dependent receptor, plug domain"/>
    <property type="match status" value="1"/>
</dbReference>
<dbReference type="GO" id="GO:0033214">
    <property type="term" value="P:siderophore-iron import into cell"/>
    <property type="evidence" value="ECO:0007669"/>
    <property type="project" value="TreeGrafter"/>
</dbReference>
<proteinExistence type="inferred from homology"/>
<protein>
    <submittedName>
        <fullName evidence="13">Fe(3+) dicitrate transport protein</fullName>
    </submittedName>
</protein>
<evidence type="ECO:0000256" key="8">
    <source>
        <dbReference type="ARBA" id="ARBA00023237"/>
    </source>
</evidence>
<dbReference type="PROSITE" id="PS52016">
    <property type="entry name" value="TONB_DEPENDENT_REC_3"/>
    <property type="match status" value="1"/>
</dbReference>
<dbReference type="InterPro" id="IPR000531">
    <property type="entry name" value="Beta-barrel_TonB"/>
</dbReference>
<keyword evidence="3 9" id="KW-1134">Transmembrane beta strand</keyword>
<keyword evidence="5" id="KW-0732">Signal</keyword>
<keyword evidence="2 9" id="KW-0813">Transport</keyword>
<dbReference type="InterPro" id="IPR013784">
    <property type="entry name" value="Carb-bd-like_fold"/>
</dbReference>
<organism evidence="13 14">
    <name type="scientific">Cellulophaga baltica</name>
    <dbReference type="NCBI Taxonomy" id="76594"/>
    <lineage>
        <taxon>Bacteria</taxon>
        <taxon>Pseudomonadati</taxon>
        <taxon>Bacteroidota</taxon>
        <taxon>Flavobacteriia</taxon>
        <taxon>Flavobacteriales</taxon>
        <taxon>Flavobacteriaceae</taxon>
        <taxon>Cellulophaga</taxon>
    </lineage>
</organism>
<feature type="domain" description="TonB-dependent receptor-like beta-barrel" evidence="11">
    <location>
        <begin position="322"/>
        <end position="791"/>
    </location>
</feature>
<dbReference type="PROSITE" id="PS01156">
    <property type="entry name" value="TONB_DEPENDENT_REC_2"/>
    <property type="match status" value="1"/>
</dbReference>
<gene>
    <name evidence="13" type="ORF">SAMN04487992_110110</name>
</gene>
<evidence type="ECO:0000259" key="12">
    <source>
        <dbReference type="Pfam" id="PF07715"/>
    </source>
</evidence>
<comment type="subcellular location">
    <subcellularLocation>
        <location evidence="1 9">Cell outer membrane</location>
        <topology evidence="1 9">Multi-pass membrane protein</topology>
    </subcellularLocation>
</comment>
<evidence type="ECO:0000259" key="11">
    <source>
        <dbReference type="Pfam" id="PF00593"/>
    </source>
</evidence>
<keyword evidence="6 10" id="KW-0798">TonB box</keyword>
<dbReference type="AlphaFoldDB" id="A0A1G7JUC3"/>
<feature type="domain" description="TonB-dependent receptor plug" evidence="12">
    <location>
        <begin position="163"/>
        <end position="249"/>
    </location>
</feature>
<evidence type="ECO:0000256" key="7">
    <source>
        <dbReference type="ARBA" id="ARBA00023136"/>
    </source>
</evidence>
<dbReference type="InterPro" id="IPR010917">
    <property type="entry name" value="TonB_rcpt_CS"/>
</dbReference>
<accession>A0A1G7JUC3</accession>
<dbReference type="EMBL" id="FNBD01000010">
    <property type="protein sequence ID" value="SDF28502.1"/>
    <property type="molecule type" value="Genomic_DNA"/>
</dbReference>
<evidence type="ECO:0000256" key="10">
    <source>
        <dbReference type="RuleBase" id="RU003357"/>
    </source>
</evidence>
<dbReference type="PANTHER" id="PTHR30442:SF0">
    <property type="entry name" value="FE(3+) DICITRATE TRANSPORT PROTEIN FECA"/>
    <property type="match status" value="1"/>
</dbReference>
<dbReference type="GO" id="GO:0030246">
    <property type="term" value="F:carbohydrate binding"/>
    <property type="evidence" value="ECO:0007669"/>
    <property type="project" value="InterPro"/>
</dbReference>
<dbReference type="Proteomes" id="UP000182114">
    <property type="component" value="Unassembled WGS sequence"/>
</dbReference>
<keyword evidence="4 9" id="KW-0812">Transmembrane</keyword>
<comment type="similarity">
    <text evidence="9 10">Belongs to the TonB-dependent receptor family.</text>
</comment>
<evidence type="ECO:0000313" key="13">
    <source>
        <dbReference type="EMBL" id="SDF28502.1"/>
    </source>
</evidence>
<dbReference type="Pfam" id="PF13715">
    <property type="entry name" value="CarbopepD_reg_2"/>
    <property type="match status" value="1"/>
</dbReference>
<evidence type="ECO:0000256" key="1">
    <source>
        <dbReference type="ARBA" id="ARBA00004571"/>
    </source>
</evidence>
<dbReference type="SUPFAM" id="SSF56935">
    <property type="entry name" value="Porins"/>
    <property type="match status" value="1"/>
</dbReference>
<evidence type="ECO:0000256" key="9">
    <source>
        <dbReference type="PROSITE-ProRule" id="PRU01360"/>
    </source>
</evidence>
<dbReference type="Gene3D" id="2.40.170.20">
    <property type="entry name" value="TonB-dependent receptor, beta-barrel domain"/>
    <property type="match status" value="1"/>
</dbReference>
<dbReference type="GO" id="GO:0009279">
    <property type="term" value="C:cell outer membrane"/>
    <property type="evidence" value="ECO:0007669"/>
    <property type="project" value="UniProtKB-SubCell"/>
</dbReference>
<dbReference type="eggNOG" id="COG4772">
    <property type="taxonomic scope" value="Bacteria"/>
</dbReference>
<dbReference type="Pfam" id="PF00593">
    <property type="entry name" value="TonB_dep_Rec_b-barrel"/>
    <property type="match status" value="1"/>
</dbReference>
<evidence type="ECO:0000256" key="2">
    <source>
        <dbReference type="ARBA" id="ARBA00022448"/>
    </source>
</evidence>
<dbReference type="InterPro" id="IPR036942">
    <property type="entry name" value="Beta-barrel_TonB_sf"/>
</dbReference>
<dbReference type="InterPro" id="IPR012910">
    <property type="entry name" value="Plug_dom"/>
</dbReference>
<keyword evidence="14" id="KW-1185">Reference proteome</keyword>
<dbReference type="InterPro" id="IPR039426">
    <property type="entry name" value="TonB-dep_rcpt-like"/>
</dbReference>
<evidence type="ECO:0000313" key="14">
    <source>
        <dbReference type="Proteomes" id="UP000182114"/>
    </source>
</evidence>
<evidence type="ECO:0000256" key="4">
    <source>
        <dbReference type="ARBA" id="ARBA00022692"/>
    </source>
</evidence>
<dbReference type="PANTHER" id="PTHR30442">
    <property type="entry name" value="IRON III DICITRATE TRANSPORT PROTEIN FECA"/>
    <property type="match status" value="1"/>
</dbReference>
<dbReference type="SUPFAM" id="SSF49452">
    <property type="entry name" value="Starch-binding domain-like"/>
    <property type="match status" value="1"/>
</dbReference>
<keyword evidence="8 9" id="KW-0998">Cell outer membrane</keyword>